<proteinExistence type="predicted"/>
<dbReference type="Proteomes" id="UP000215767">
    <property type="component" value="Unassembled WGS sequence"/>
</dbReference>
<reference evidence="2" key="1">
    <citation type="submission" date="2017-05" db="EMBL/GenBank/DDBJ databases">
        <title>Complete and WGS of Bordetella genogroups.</title>
        <authorList>
            <person name="Spilker T."/>
            <person name="Lipuma J."/>
        </authorList>
    </citation>
    <scope>NUCLEOTIDE SEQUENCE [LARGE SCALE GENOMIC DNA]</scope>
    <source>
        <strain evidence="2">AU8856</strain>
    </source>
</reference>
<comment type="caution">
    <text evidence="1">The sequence shown here is derived from an EMBL/GenBank/DDBJ whole genome shotgun (WGS) entry which is preliminary data.</text>
</comment>
<sequence length="72" mass="8167">MTITIIKANPEPLYKVECCHCRTIFTHNKSDVIASYVKCPVCNNSIMFDDNRRFDPVEEFRRAAAQGDGDGN</sequence>
<gene>
    <name evidence="1" type="ORF">CAL28_10460</name>
</gene>
<dbReference type="EMBL" id="NEVS01000004">
    <property type="protein sequence ID" value="OZI59903.1"/>
    <property type="molecule type" value="Genomic_DNA"/>
</dbReference>
<organism evidence="1 2">
    <name type="scientific">Bordetella genomosp. 11</name>
    <dbReference type="NCBI Taxonomy" id="1416808"/>
    <lineage>
        <taxon>Bacteria</taxon>
        <taxon>Pseudomonadati</taxon>
        <taxon>Pseudomonadota</taxon>
        <taxon>Betaproteobacteria</taxon>
        <taxon>Burkholderiales</taxon>
        <taxon>Alcaligenaceae</taxon>
        <taxon>Bordetella</taxon>
    </lineage>
</organism>
<name>A0A261UG96_9BORD</name>
<dbReference type="OrthoDB" id="3579011at2"/>
<dbReference type="RefSeq" id="WP_094841322.1">
    <property type="nucleotide sequence ID" value="NZ_NEVS01000004.1"/>
</dbReference>
<dbReference type="AlphaFoldDB" id="A0A261UG96"/>
<accession>A0A261UG96</accession>
<protein>
    <submittedName>
        <fullName evidence="1">Uncharacterized protein</fullName>
    </submittedName>
</protein>
<evidence type="ECO:0000313" key="2">
    <source>
        <dbReference type="Proteomes" id="UP000215767"/>
    </source>
</evidence>
<keyword evidence="2" id="KW-1185">Reference proteome</keyword>
<evidence type="ECO:0000313" key="1">
    <source>
        <dbReference type="EMBL" id="OZI59903.1"/>
    </source>
</evidence>